<evidence type="ECO:0000256" key="7">
    <source>
        <dbReference type="ARBA" id="ARBA00023157"/>
    </source>
</evidence>
<evidence type="ECO:0000313" key="9">
    <source>
        <dbReference type="EMBL" id="RIX77358.1"/>
    </source>
</evidence>
<evidence type="ECO:0000256" key="4">
    <source>
        <dbReference type="ARBA" id="ARBA00022729"/>
    </source>
</evidence>
<dbReference type="PANTHER" id="PTHR33938">
    <property type="entry name" value="FERULOYL ESTERASE B-RELATED"/>
    <property type="match status" value="1"/>
</dbReference>
<evidence type="ECO:0000313" key="10">
    <source>
        <dbReference type="Proteomes" id="UP000265619"/>
    </source>
</evidence>
<evidence type="ECO:0000256" key="8">
    <source>
        <dbReference type="SAM" id="MobiDB-lite"/>
    </source>
</evidence>
<evidence type="ECO:0000256" key="2">
    <source>
        <dbReference type="ARBA" id="ARBA00022487"/>
    </source>
</evidence>
<keyword evidence="5 9" id="KW-0378">Hydrolase</keyword>
<protein>
    <submittedName>
        <fullName evidence="9">Tannase/feruloyl esterase family alpha/beta hydrolase</fullName>
    </submittedName>
</protein>
<dbReference type="GO" id="GO:0052689">
    <property type="term" value="F:carboxylic ester hydrolase activity"/>
    <property type="evidence" value="ECO:0007669"/>
    <property type="project" value="UniProtKB-KW"/>
</dbReference>
<keyword evidence="3" id="KW-0479">Metal-binding</keyword>
<dbReference type="SUPFAM" id="SSF53474">
    <property type="entry name" value="alpha/beta-Hydrolases"/>
    <property type="match status" value="1"/>
</dbReference>
<keyword evidence="6" id="KW-0106">Calcium</keyword>
<comment type="caution">
    <text evidence="9">The sequence shown here is derived from an EMBL/GenBank/DDBJ whole genome shotgun (WGS) entry which is preliminary data.</text>
</comment>
<proteinExistence type="inferred from homology"/>
<organism evidence="9 10">
    <name type="scientific">Acidovorax cavernicola</name>
    <dbReference type="NCBI Taxonomy" id="1675792"/>
    <lineage>
        <taxon>Bacteria</taxon>
        <taxon>Pseudomonadati</taxon>
        <taxon>Pseudomonadota</taxon>
        <taxon>Betaproteobacteria</taxon>
        <taxon>Burkholderiales</taxon>
        <taxon>Comamonadaceae</taxon>
        <taxon>Acidovorax</taxon>
    </lineage>
</organism>
<name>A0A9X8GUI9_9BURK</name>
<dbReference type="Gene3D" id="3.40.50.1820">
    <property type="entry name" value="alpha/beta hydrolase"/>
    <property type="match status" value="1"/>
</dbReference>
<feature type="region of interest" description="Disordered" evidence="8">
    <location>
        <begin position="39"/>
        <end position="64"/>
    </location>
</feature>
<gene>
    <name evidence="9" type="ORF">D3H34_19275</name>
</gene>
<reference evidence="9 10" key="1">
    <citation type="submission" date="2018-09" db="EMBL/GenBank/DDBJ databases">
        <title>Acidovorax cavernicola nov. sp. isolated from Gruta de las Maravillas (Aracena, Spain).</title>
        <authorList>
            <person name="Jurado V."/>
            <person name="Gutierrez-Patricio S."/>
            <person name="Gonzalez-Pimentel J.L."/>
            <person name="Miller A.Z."/>
            <person name="Laiz L."/>
            <person name="Saiz-Jimenez C."/>
        </authorList>
    </citation>
    <scope>NUCLEOTIDE SEQUENCE [LARGE SCALE GENOMIC DNA]</scope>
    <source>
        <strain evidence="9 10">1011MAR4D40.2</strain>
    </source>
</reference>
<keyword evidence="4" id="KW-0732">Signal</keyword>
<keyword evidence="10" id="KW-1185">Reference proteome</keyword>
<dbReference type="Pfam" id="PF07519">
    <property type="entry name" value="Tannase"/>
    <property type="match status" value="1"/>
</dbReference>
<evidence type="ECO:0000256" key="1">
    <source>
        <dbReference type="ARBA" id="ARBA00006249"/>
    </source>
</evidence>
<dbReference type="GO" id="GO:0046872">
    <property type="term" value="F:metal ion binding"/>
    <property type="evidence" value="ECO:0007669"/>
    <property type="project" value="UniProtKB-KW"/>
</dbReference>
<dbReference type="PROSITE" id="PS51257">
    <property type="entry name" value="PROKAR_LIPOPROTEIN"/>
    <property type="match status" value="1"/>
</dbReference>
<dbReference type="InterPro" id="IPR029058">
    <property type="entry name" value="AB_hydrolase_fold"/>
</dbReference>
<evidence type="ECO:0000256" key="3">
    <source>
        <dbReference type="ARBA" id="ARBA00022723"/>
    </source>
</evidence>
<dbReference type="RefSeq" id="WP_119555857.1">
    <property type="nucleotide sequence ID" value="NZ_QXMN01000025.1"/>
</dbReference>
<dbReference type="AlphaFoldDB" id="A0A9X8GUI9"/>
<evidence type="ECO:0000256" key="5">
    <source>
        <dbReference type="ARBA" id="ARBA00022801"/>
    </source>
</evidence>
<dbReference type="PANTHER" id="PTHR33938:SF15">
    <property type="entry name" value="FERULOYL ESTERASE B-RELATED"/>
    <property type="match status" value="1"/>
</dbReference>
<dbReference type="EMBL" id="QXMN01000025">
    <property type="protein sequence ID" value="RIX77358.1"/>
    <property type="molecule type" value="Genomic_DNA"/>
</dbReference>
<comment type="similarity">
    <text evidence="1">Belongs to the tannase family.</text>
</comment>
<dbReference type="Proteomes" id="UP000265619">
    <property type="component" value="Unassembled WGS sequence"/>
</dbReference>
<dbReference type="InterPro" id="IPR011118">
    <property type="entry name" value="Tannase/feruloyl_esterase"/>
</dbReference>
<sequence length="928" mass="95604">MRTPRPASKFRAVVALIGVSLVPLVLVACGGGSGGGGSPGFFLPTTPPASGNNPPVDDPAGEPPPPVVPVVACADLAGKSLPASLISLPTQGATVTSATPVAAGDAGNTLGDYCRVRGTIAPVDPASQLIHFAVNLPEQWNQKTIHFGGGGFDGVLIDGTEVIRFGPAGKPAPLALGYATYGDDSGHQSSSITDGRFAANDEQLANYGGNALKKTRDVAQALVFARYAVKPRHAYFLGTSTGGRDALSYIQRWPQDYDGVIANEPALNYTGTRLSNVAVGRALYNNSGAGWLNLTETLLVQKAAMQACDKLDGALDNIVSNVESCRQLNAQVLASLRCPGGADTADTCLSDAQLDTVRAIESPLAFTSYSLANGVKRAGGYNLLEGALVAGPYTTRDLGTRKAPGNPATSADANMYVTGDQWVKFFVTRDADFNTLTFDPQNPGTYAARVTEVSKLTDATDANLAPFFARGGRLLMLHGLADEVISPNSTIDYYQQLVATLGQATVTQHVRFYTVPGMGHGTGSFIPNWDSLAALEGWVEGGLAPATPVAVDAVPGTYGRTRPLCQFPSWPKYRGSGSLDAAVNFSCVTEVGDPLACPNLPASVTSYKGGNSFGEELRVQIDPSTMAYTVTIDASHEPTRVGTQRSGSLVSQGSCSYSSGESGAVFSFGAGGVLLGGVNPPSGAGFSPLVAFQNTFQNVSPSTDFRSVSLIFNAAGVEQVGAGATAAFSSAGRLRNAGTFQFCRSPASNSFMTYDQTCKNTEKGYLAYNTPRGAFDMYTTSTSSSGTAETTGGTLTGSVVIGLVNGVSTPLYLRRVATAVPAGDTSSGAATVIQPGLRLLAVQQTLMSGAADGSYAMASVKGESREATVAGTAFNLGGAAATLGYDTPVLGVAQAGAGRPGHFIFNSGVMAFVSTDGANAALDLGVRH</sequence>
<dbReference type="OrthoDB" id="7062032at2"/>
<keyword evidence="2" id="KW-0719">Serine esterase</keyword>
<accession>A0A9X8GUI9</accession>
<keyword evidence="7" id="KW-1015">Disulfide bond</keyword>
<evidence type="ECO:0000256" key="6">
    <source>
        <dbReference type="ARBA" id="ARBA00022837"/>
    </source>
</evidence>